<dbReference type="Proteomes" id="UP000789405">
    <property type="component" value="Unassembled WGS sequence"/>
</dbReference>
<organism evidence="1 2">
    <name type="scientific">Dentiscutata erythropus</name>
    <dbReference type="NCBI Taxonomy" id="1348616"/>
    <lineage>
        <taxon>Eukaryota</taxon>
        <taxon>Fungi</taxon>
        <taxon>Fungi incertae sedis</taxon>
        <taxon>Mucoromycota</taxon>
        <taxon>Glomeromycotina</taxon>
        <taxon>Glomeromycetes</taxon>
        <taxon>Diversisporales</taxon>
        <taxon>Gigasporaceae</taxon>
        <taxon>Dentiscutata</taxon>
    </lineage>
</organism>
<comment type="caution">
    <text evidence="1">The sequence shown here is derived from an EMBL/GenBank/DDBJ whole genome shotgun (WGS) entry which is preliminary data.</text>
</comment>
<accession>A0A9N9CFV5</accession>
<protein>
    <submittedName>
        <fullName evidence="1">16226_t:CDS:1</fullName>
    </submittedName>
</protein>
<dbReference type="OrthoDB" id="10347011at2759"/>
<dbReference type="AlphaFoldDB" id="A0A9N9CFV5"/>
<feature type="non-terminal residue" evidence="1">
    <location>
        <position position="1"/>
    </location>
</feature>
<evidence type="ECO:0000313" key="1">
    <source>
        <dbReference type="EMBL" id="CAG8600025.1"/>
    </source>
</evidence>
<proteinExistence type="predicted"/>
<name>A0A9N9CFV5_9GLOM</name>
<dbReference type="EMBL" id="CAJVPY010003726">
    <property type="protein sequence ID" value="CAG8600025.1"/>
    <property type="molecule type" value="Genomic_DNA"/>
</dbReference>
<gene>
    <name evidence="1" type="ORF">DERYTH_LOCUS7595</name>
</gene>
<reference evidence="1" key="1">
    <citation type="submission" date="2021-06" db="EMBL/GenBank/DDBJ databases">
        <authorList>
            <person name="Kallberg Y."/>
            <person name="Tangrot J."/>
            <person name="Rosling A."/>
        </authorList>
    </citation>
    <scope>NUCLEOTIDE SEQUENCE</scope>
    <source>
        <strain evidence="1">MA453B</strain>
    </source>
</reference>
<sequence length="106" mass="11978">AQKGSKLGQVQLLTSLQHFIQESQQCLPQHIAPMSQHATFDPSLQHCLLAEQHIVFPQHLVPAGQGSQHNFKIILAESDHELKIRILDDESEYNSQIQDLITNLMC</sequence>
<keyword evidence="2" id="KW-1185">Reference proteome</keyword>
<evidence type="ECO:0000313" key="2">
    <source>
        <dbReference type="Proteomes" id="UP000789405"/>
    </source>
</evidence>